<protein>
    <submittedName>
        <fullName evidence="6">Polar amino acid uptake family ABC transporter, periplasmic substrate-binding protein</fullName>
    </submittedName>
</protein>
<feature type="domain" description="Solute-binding protein family 3/N-terminal" evidence="5">
    <location>
        <begin position="36"/>
        <end position="258"/>
    </location>
</feature>
<dbReference type="SMART" id="SM00062">
    <property type="entry name" value="PBPb"/>
    <property type="match status" value="1"/>
</dbReference>
<evidence type="ECO:0000313" key="6">
    <source>
        <dbReference type="EMBL" id="CDX19234.1"/>
    </source>
</evidence>
<dbReference type="InterPro" id="IPR051455">
    <property type="entry name" value="Bact_solute-bind_prot3"/>
</dbReference>
<proteinExistence type="inferred from homology"/>
<evidence type="ECO:0000256" key="2">
    <source>
        <dbReference type="ARBA" id="ARBA00022448"/>
    </source>
</evidence>
<name>A0A090DRE5_MESPL</name>
<keyword evidence="2" id="KW-0813">Transport</keyword>
<dbReference type="Proteomes" id="UP000045285">
    <property type="component" value="Unassembled WGS sequence"/>
</dbReference>
<dbReference type="PANTHER" id="PTHR30085:SF6">
    <property type="entry name" value="ABC TRANSPORTER GLUTAMINE-BINDING PROTEIN GLNH"/>
    <property type="match status" value="1"/>
</dbReference>
<evidence type="ECO:0000256" key="1">
    <source>
        <dbReference type="ARBA" id="ARBA00010333"/>
    </source>
</evidence>
<evidence type="ECO:0000256" key="4">
    <source>
        <dbReference type="SAM" id="SignalP"/>
    </source>
</evidence>
<sequence length="269" mass="29790">MKILSGRRWLMAALMALVAPTLCAAQSLEDVRKAGTLTIGVKADSKPWAYLNEAGEPIGWEIDLAKAIAKELKVEPKLVIVTSASRIQFLEQGMIDMVLATMSDTPERRRVVHMVEPPYFADATNLLMRKDTPIDSWDDLKNRKVCGVQGSIYNKPLQQKRGAEVLAFAGLTEAFAALKNGTCEGVVYADQILRQTAASEDWQDYTVKLDPIDEIPWAIAIRKDEADSELSKELSSIIAKWHRTGYLLETAGKWGLGSNPFLNRKKGGD</sequence>
<dbReference type="PANTHER" id="PTHR30085">
    <property type="entry name" value="AMINO ACID ABC TRANSPORTER PERMEASE"/>
    <property type="match status" value="1"/>
</dbReference>
<dbReference type="GO" id="GO:0030288">
    <property type="term" value="C:outer membrane-bounded periplasmic space"/>
    <property type="evidence" value="ECO:0007669"/>
    <property type="project" value="TreeGrafter"/>
</dbReference>
<comment type="similarity">
    <text evidence="1">Belongs to the bacterial solute-binding protein 3 family.</text>
</comment>
<organism evidence="6 7">
    <name type="scientific">Mesorhizobium plurifarium</name>
    <dbReference type="NCBI Taxonomy" id="69974"/>
    <lineage>
        <taxon>Bacteria</taxon>
        <taxon>Pseudomonadati</taxon>
        <taxon>Pseudomonadota</taxon>
        <taxon>Alphaproteobacteria</taxon>
        <taxon>Hyphomicrobiales</taxon>
        <taxon>Phyllobacteriaceae</taxon>
        <taxon>Mesorhizobium</taxon>
    </lineage>
</organism>
<keyword evidence="3 4" id="KW-0732">Signal</keyword>
<dbReference type="SUPFAM" id="SSF53850">
    <property type="entry name" value="Periplasmic binding protein-like II"/>
    <property type="match status" value="1"/>
</dbReference>
<dbReference type="AlphaFoldDB" id="A0A090DRE5"/>
<dbReference type="GO" id="GO:0006865">
    <property type="term" value="P:amino acid transport"/>
    <property type="evidence" value="ECO:0007669"/>
    <property type="project" value="TreeGrafter"/>
</dbReference>
<gene>
    <name evidence="6" type="ORF">MPL3356_30076</name>
</gene>
<reference evidence="7" key="1">
    <citation type="submission" date="2014-08" db="EMBL/GenBank/DDBJ databases">
        <authorList>
            <person name="Moulin L."/>
        </authorList>
    </citation>
    <scope>NUCLEOTIDE SEQUENCE [LARGE SCALE GENOMIC DNA]</scope>
</reference>
<dbReference type="GO" id="GO:0005576">
    <property type="term" value="C:extracellular region"/>
    <property type="evidence" value="ECO:0007669"/>
    <property type="project" value="TreeGrafter"/>
</dbReference>
<dbReference type="InterPro" id="IPR001638">
    <property type="entry name" value="Solute-binding_3/MltF_N"/>
</dbReference>
<dbReference type="Gene3D" id="3.40.190.10">
    <property type="entry name" value="Periplasmic binding protein-like II"/>
    <property type="match status" value="2"/>
</dbReference>
<evidence type="ECO:0000259" key="5">
    <source>
        <dbReference type="SMART" id="SM00062"/>
    </source>
</evidence>
<accession>A0A090DRE5</accession>
<evidence type="ECO:0000313" key="7">
    <source>
        <dbReference type="Proteomes" id="UP000045285"/>
    </source>
</evidence>
<dbReference type="EMBL" id="CCMZ01000023">
    <property type="protein sequence ID" value="CDX19234.1"/>
    <property type="molecule type" value="Genomic_DNA"/>
</dbReference>
<feature type="chain" id="PRO_5001854364" evidence="4">
    <location>
        <begin position="25"/>
        <end position="269"/>
    </location>
</feature>
<keyword evidence="7" id="KW-1185">Reference proteome</keyword>
<feature type="signal peptide" evidence="4">
    <location>
        <begin position="1"/>
        <end position="24"/>
    </location>
</feature>
<dbReference type="Pfam" id="PF00497">
    <property type="entry name" value="SBP_bac_3"/>
    <property type="match status" value="1"/>
</dbReference>
<evidence type="ECO:0000256" key="3">
    <source>
        <dbReference type="ARBA" id="ARBA00022729"/>
    </source>
</evidence>